<evidence type="ECO:0000256" key="1">
    <source>
        <dbReference type="ARBA" id="ARBA00000085"/>
    </source>
</evidence>
<dbReference type="RefSeq" id="WP_137908722.1">
    <property type="nucleotide sequence ID" value="NZ_BJCF01000035.1"/>
</dbReference>
<evidence type="ECO:0000256" key="9">
    <source>
        <dbReference type="PROSITE-ProRule" id="PRU00169"/>
    </source>
</evidence>
<evidence type="ECO:0000313" key="14">
    <source>
        <dbReference type="Proteomes" id="UP000299367"/>
    </source>
</evidence>
<evidence type="ECO:0000256" key="3">
    <source>
        <dbReference type="ARBA" id="ARBA00012438"/>
    </source>
</evidence>
<dbReference type="SMART" id="SM00448">
    <property type="entry name" value="REC"/>
    <property type="match status" value="1"/>
</dbReference>
<evidence type="ECO:0000259" key="11">
    <source>
        <dbReference type="PROSITE" id="PS50109"/>
    </source>
</evidence>
<feature type="modified residue" description="4-aspartylphosphate" evidence="9">
    <location>
        <position position="57"/>
    </location>
</feature>
<feature type="coiled-coil region" evidence="10">
    <location>
        <begin position="125"/>
        <end position="156"/>
    </location>
</feature>
<comment type="caution">
    <text evidence="13">The sequence shown here is derived from an EMBL/GenBank/DDBJ whole genome shotgun (WGS) entry which is preliminary data.</text>
</comment>
<dbReference type="Proteomes" id="UP000299367">
    <property type="component" value="Unassembled WGS sequence"/>
</dbReference>
<dbReference type="GO" id="GO:0000155">
    <property type="term" value="F:phosphorelay sensor kinase activity"/>
    <property type="evidence" value="ECO:0007669"/>
    <property type="project" value="InterPro"/>
</dbReference>
<dbReference type="FunFam" id="3.30.565.10:FF:000010">
    <property type="entry name" value="Sensor histidine kinase RcsC"/>
    <property type="match status" value="1"/>
</dbReference>
<dbReference type="Gene3D" id="1.10.287.130">
    <property type="match status" value="1"/>
</dbReference>
<evidence type="ECO:0000256" key="10">
    <source>
        <dbReference type="SAM" id="Coils"/>
    </source>
</evidence>
<comment type="catalytic activity">
    <reaction evidence="1">
        <text>ATP + protein L-histidine = ADP + protein N-phospho-L-histidine.</text>
        <dbReference type="EC" id="2.7.13.3"/>
    </reaction>
</comment>
<dbReference type="Pfam" id="PF02518">
    <property type="entry name" value="HATPase_c"/>
    <property type="match status" value="1"/>
</dbReference>
<dbReference type="InterPro" id="IPR001789">
    <property type="entry name" value="Sig_transdc_resp-reg_receiver"/>
</dbReference>
<evidence type="ECO:0000256" key="8">
    <source>
        <dbReference type="ARBA" id="ARBA00074306"/>
    </source>
</evidence>
<dbReference type="PROSITE" id="PS50110">
    <property type="entry name" value="RESPONSE_REGULATORY"/>
    <property type="match status" value="1"/>
</dbReference>
<keyword evidence="4 9" id="KW-0597">Phosphoprotein</keyword>
<dbReference type="InterPro" id="IPR011006">
    <property type="entry name" value="CheY-like_superfamily"/>
</dbReference>
<keyword evidence="7" id="KW-0902">Two-component regulatory system</keyword>
<organism evidence="13 14">
    <name type="scientific">Dolichospermum planctonicum</name>
    <dbReference type="NCBI Taxonomy" id="136072"/>
    <lineage>
        <taxon>Bacteria</taxon>
        <taxon>Bacillati</taxon>
        <taxon>Cyanobacteriota</taxon>
        <taxon>Cyanophyceae</taxon>
        <taxon>Nostocales</taxon>
        <taxon>Aphanizomenonaceae</taxon>
        <taxon>Dolichospermum</taxon>
    </lineage>
</organism>
<evidence type="ECO:0000256" key="2">
    <source>
        <dbReference type="ARBA" id="ARBA00006402"/>
    </source>
</evidence>
<dbReference type="Gene3D" id="3.30.565.10">
    <property type="entry name" value="Histidine kinase-like ATPase, C-terminal domain"/>
    <property type="match status" value="1"/>
</dbReference>
<dbReference type="PANTHER" id="PTHR43047">
    <property type="entry name" value="TWO-COMPONENT HISTIDINE PROTEIN KINASE"/>
    <property type="match status" value="1"/>
</dbReference>
<dbReference type="SUPFAM" id="SSF47384">
    <property type="entry name" value="Homodimeric domain of signal transducing histidine kinase"/>
    <property type="match status" value="1"/>
</dbReference>
<dbReference type="SUPFAM" id="SSF55874">
    <property type="entry name" value="ATPase domain of HSP90 chaperone/DNA topoisomerase II/histidine kinase"/>
    <property type="match status" value="1"/>
</dbReference>
<dbReference type="PROSITE" id="PS50109">
    <property type="entry name" value="HIS_KIN"/>
    <property type="match status" value="1"/>
</dbReference>
<evidence type="ECO:0000313" key="13">
    <source>
        <dbReference type="EMBL" id="GCL43218.1"/>
    </source>
</evidence>
<dbReference type="AlphaFoldDB" id="A0A480AIU2"/>
<dbReference type="EMBL" id="BJCF01000035">
    <property type="protein sequence ID" value="GCL43218.1"/>
    <property type="molecule type" value="Genomic_DNA"/>
</dbReference>
<dbReference type="PRINTS" id="PR00344">
    <property type="entry name" value="BCTRLSENSOR"/>
</dbReference>
<evidence type="ECO:0000256" key="4">
    <source>
        <dbReference type="ARBA" id="ARBA00022553"/>
    </source>
</evidence>
<dbReference type="Gene3D" id="3.40.50.2300">
    <property type="match status" value="1"/>
</dbReference>
<keyword evidence="5" id="KW-0808">Transferase</keyword>
<dbReference type="GO" id="GO:0005886">
    <property type="term" value="C:plasma membrane"/>
    <property type="evidence" value="ECO:0007669"/>
    <property type="project" value="TreeGrafter"/>
</dbReference>
<dbReference type="InterPro" id="IPR005467">
    <property type="entry name" value="His_kinase_dom"/>
</dbReference>
<dbReference type="InterPro" id="IPR003661">
    <property type="entry name" value="HisK_dim/P_dom"/>
</dbReference>
<feature type="domain" description="Histidine kinase" evidence="11">
    <location>
        <begin position="180"/>
        <end position="399"/>
    </location>
</feature>
<keyword evidence="10" id="KW-0175">Coiled coil</keyword>
<name>A0A480AIU2_9CYAN</name>
<accession>A0A480AIU2</accession>
<keyword evidence="6 13" id="KW-0418">Kinase</keyword>
<dbReference type="InterPro" id="IPR036097">
    <property type="entry name" value="HisK_dim/P_sf"/>
</dbReference>
<dbReference type="InterPro" id="IPR003594">
    <property type="entry name" value="HATPase_dom"/>
</dbReference>
<dbReference type="CDD" id="cd00156">
    <property type="entry name" value="REC"/>
    <property type="match status" value="1"/>
</dbReference>
<dbReference type="GO" id="GO:0009927">
    <property type="term" value="F:histidine phosphotransfer kinase activity"/>
    <property type="evidence" value="ECO:0007669"/>
    <property type="project" value="TreeGrafter"/>
</dbReference>
<dbReference type="PANTHER" id="PTHR43047:SF72">
    <property type="entry name" value="OSMOSENSING HISTIDINE PROTEIN KINASE SLN1"/>
    <property type="match status" value="1"/>
</dbReference>
<dbReference type="OrthoDB" id="568844at2"/>
<dbReference type="CDD" id="cd00082">
    <property type="entry name" value="HisKA"/>
    <property type="match status" value="1"/>
</dbReference>
<gene>
    <name evidence="13" type="ORF">NIES80_29300</name>
</gene>
<dbReference type="EC" id="2.7.13.3" evidence="3"/>
<dbReference type="Pfam" id="PF00512">
    <property type="entry name" value="HisKA"/>
    <property type="match status" value="1"/>
</dbReference>
<dbReference type="SMART" id="SM00388">
    <property type="entry name" value="HisKA"/>
    <property type="match status" value="1"/>
</dbReference>
<dbReference type="InterPro" id="IPR036890">
    <property type="entry name" value="HATPase_C_sf"/>
</dbReference>
<feature type="domain" description="Response regulatory" evidence="12">
    <location>
        <begin position="6"/>
        <end position="122"/>
    </location>
</feature>
<sequence>MEETLKILVVEENEVERVLLNLALRETGISIELDEVKDSHHALSALINNHYDCIFLDYHLRNQDCLTLIHKINSSAIKVPLVILINSGNEAIAGECIKAGASEYLIKSTLSSQTIAQILRSAIRIHRSQMQLELANQQLKESREELIIKSKELAVQQQQIQQQKLALLEISRLKSLFLATVSHELRTPMNAIIGFSQILLRPKFGNLTNQQMDMVERILNNGKKLLMLLDEILDFSHIEAGKLKLKPEIFDLSEVVSNTVKEIRSLAEAKNLSLLVKGDLNNKLVFNDAVRLRQILMNLLSNAIKFTESGNIFVEIKEIHQNRVTIAVEDTGIGIATQDFQNIFAAFHQVDQGISRKYSGAGLGLAIVDSLVRMMGGKIYIESKLGVGSMFKIELPRKINLIADLGNVVSRTHQHHFHSIYSHRKASINSPNLKL</sequence>
<dbReference type="InterPro" id="IPR004358">
    <property type="entry name" value="Sig_transdc_His_kin-like_C"/>
</dbReference>
<evidence type="ECO:0000256" key="7">
    <source>
        <dbReference type="ARBA" id="ARBA00023012"/>
    </source>
</evidence>
<evidence type="ECO:0000256" key="5">
    <source>
        <dbReference type="ARBA" id="ARBA00022679"/>
    </source>
</evidence>
<dbReference type="SMART" id="SM00387">
    <property type="entry name" value="HATPase_c"/>
    <property type="match status" value="1"/>
</dbReference>
<proteinExistence type="inferred from homology"/>
<protein>
    <recommendedName>
        <fullName evidence="8">Circadian input-output histidine kinase CikA</fullName>
        <ecNumber evidence="3">2.7.13.3</ecNumber>
    </recommendedName>
</protein>
<comment type="similarity">
    <text evidence="2">In the N-terminal section; belongs to the phytochrome family.</text>
</comment>
<evidence type="ECO:0000259" key="12">
    <source>
        <dbReference type="PROSITE" id="PS50110"/>
    </source>
</evidence>
<dbReference type="CDD" id="cd16922">
    <property type="entry name" value="HATPase_EvgS-ArcB-TorS-like"/>
    <property type="match status" value="1"/>
</dbReference>
<dbReference type="SUPFAM" id="SSF52172">
    <property type="entry name" value="CheY-like"/>
    <property type="match status" value="1"/>
</dbReference>
<dbReference type="Pfam" id="PF00072">
    <property type="entry name" value="Response_reg"/>
    <property type="match status" value="1"/>
</dbReference>
<evidence type="ECO:0000256" key="6">
    <source>
        <dbReference type="ARBA" id="ARBA00022777"/>
    </source>
</evidence>
<reference evidence="14" key="1">
    <citation type="submission" date="2019-02" db="EMBL/GenBank/DDBJ databases">
        <title>Draft genome sequence of Dolichospermum planctonicum NIES-80.</title>
        <authorList>
            <person name="Yamaguchi H."/>
            <person name="Suzuki S."/>
            <person name="Kawachi M."/>
        </authorList>
    </citation>
    <scope>NUCLEOTIDE SEQUENCE [LARGE SCALE GENOMIC DNA]</scope>
    <source>
        <strain evidence="14">NIES-80</strain>
    </source>
</reference>